<evidence type="ECO:0000256" key="4">
    <source>
        <dbReference type="ARBA" id="ARBA00022833"/>
    </source>
</evidence>
<keyword evidence="4" id="KW-0862">Zinc</keyword>
<feature type="domain" description="Metallo-beta-lactamase" evidence="5">
    <location>
        <begin position="94"/>
        <end position="249"/>
    </location>
</feature>
<sequence length="269" mass="28597">MNIPLEDLFNDVISKAQRGLGYSNETLADQVGVSAAAVEATKEGATDASILMKLAAGLGLHGPSLAEMSDHAWYPEPVEMEGLAQFNTPYHDMTVNAYLVWDPATKDAAVFDTGASAKPIMDQIQTLGLNLRYLFLTHTHPDHVADIDTVQAPVILISELEPHPAAESFTPGTQWKLGGLTISSRTTCGHSKGGTTYVVEGLAKPVAIVGDAIFASSMGGGAVSFADALATNRSQIFTLADETVICPGHGPMTTVGEEKRHNPFYPEFK</sequence>
<evidence type="ECO:0000256" key="3">
    <source>
        <dbReference type="ARBA" id="ARBA00022801"/>
    </source>
</evidence>
<dbReference type="PANTHER" id="PTHR46233">
    <property type="entry name" value="HYDROXYACYLGLUTATHIONE HYDROLASE GLOC"/>
    <property type="match status" value="1"/>
</dbReference>
<dbReference type="OrthoDB" id="9802248at2"/>
<evidence type="ECO:0000313" key="7">
    <source>
        <dbReference type="Proteomes" id="UP000295662"/>
    </source>
</evidence>
<dbReference type="SUPFAM" id="SSF56281">
    <property type="entry name" value="Metallo-hydrolase/oxidoreductase"/>
    <property type="match status" value="1"/>
</dbReference>
<dbReference type="Proteomes" id="UP000295662">
    <property type="component" value="Unassembled WGS sequence"/>
</dbReference>
<dbReference type="Gene3D" id="3.60.15.10">
    <property type="entry name" value="Ribonuclease Z/Hydroxyacylglutathione hydrolase-like"/>
    <property type="match status" value="1"/>
</dbReference>
<dbReference type="InterPro" id="IPR036866">
    <property type="entry name" value="RibonucZ/Hydroxyglut_hydro"/>
</dbReference>
<proteinExistence type="predicted"/>
<keyword evidence="7" id="KW-1185">Reference proteome</keyword>
<protein>
    <submittedName>
        <fullName evidence="6">Glyoxylase-like metal-dependent hydrolase (Beta-lactamase superfamily II)</fullName>
    </submittedName>
</protein>
<dbReference type="GO" id="GO:0046872">
    <property type="term" value="F:metal ion binding"/>
    <property type="evidence" value="ECO:0007669"/>
    <property type="project" value="UniProtKB-KW"/>
</dbReference>
<name>A0A4R7S6B6_9BACT</name>
<comment type="cofactor">
    <cofactor evidence="1">
        <name>Zn(2+)</name>
        <dbReference type="ChEBI" id="CHEBI:29105"/>
    </cofactor>
</comment>
<dbReference type="InterPro" id="IPR051453">
    <property type="entry name" value="MBL_Glyoxalase_II"/>
</dbReference>
<dbReference type="PANTHER" id="PTHR46233:SF3">
    <property type="entry name" value="HYDROXYACYLGLUTATHIONE HYDROLASE GLOC"/>
    <property type="match status" value="1"/>
</dbReference>
<evidence type="ECO:0000256" key="2">
    <source>
        <dbReference type="ARBA" id="ARBA00022723"/>
    </source>
</evidence>
<organism evidence="6 7">
    <name type="scientific">Prosthecobacter fusiformis</name>
    <dbReference type="NCBI Taxonomy" id="48464"/>
    <lineage>
        <taxon>Bacteria</taxon>
        <taxon>Pseudomonadati</taxon>
        <taxon>Verrucomicrobiota</taxon>
        <taxon>Verrucomicrobiia</taxon>
        <taxon>Verrucomicrobiales</taxon>
        <taxon>Verrucomicrobiaceae</taxon>
        <taxon>Prosthecobacter</taxon>
    </lineage>
</organism>
<keyword evidence="3 6" id="KW-0378">Hydrolase</keyword>
<comment type="caution">
    <text evidence="6">The sequence shown here is derived from an EMBL/GenBank/DDBJ whole genome shotgun (WGS) entry which is preliminary data.</text>
</comment>
<dbReference type="EMBL" id="SOCA01000002">
    <property type="protein sequence ID" value="TDU73216.1"/>
    <property type="molecule type" value="Genomic_DNA"/>
</dbReference>
<dbReference type="AlphaFoldDB" id="A0A4R7S6B6"/>
<accession>A0A4R7S6B6</accession>
<dbReference type="InterPro" id="IPR001279">
    <property type="entry name" value="Metallo-B-lactamas"/>
</dbReference>
<evidence type="ECO:0000256" key="1">
    <source>
        <dbReference type="ARBA" id="ARBA00001947"/>
    </source>
</evidence>
<reference evidence="6 7" key="1">
    <citation type="submission" date="2019-03" db="EMBL/GenBank/DDBJ databases">
        <title>Genomic Encyclopedia of Archaeal and Bacterial Type Strains, Phase II (KMG-II): from individual species to whole genera.</title>
        <authorList>
            <person name="Goeker M."/>
        </authorList>
    </citation>
    <scope>NUCLEOTIDE SEQUENCE [LARGE SCALE GENOMIC DNA]</scope>
    <source>
        <strain evidence="6 7">ATCC 25309</strain>
    </source>
</reference>
<gene>
    <name evidence="6" type="ORF">EI77_01684</name>
</gene>
<evidence type="ECO:0000259" key="5">
    <source>
        <dbReference type="SMART" id="SM00849"/>
    </source>
</evidence>
<keyword evidence="2" id="KW-0479">Metal-binding</keyword>
<dbReference type="GO" id="GO:0016787">
    <property type="term" value="F:hydrolase activity"/>
    <property type="evidence" value="ECO:0007669"/>
    <property type="project" value="UniProtKB-KW"/>
</dbReference>
<evidence type="ECO:0000313" key="6">
    <source>
        <dbReference type="EMBL" id="TDU73216.1"/>
    </source>
</evidence>
<dbReference type="Pfam" id="PF00753">
    <property type="entry name" value="Lactamase_B"/>
    <property type="match status" value="1"/>
</dbReference>
<dbReference type="SMART" id="SM00849">
    <property type="entry name" value="Lactamase_B"/>
    <property type="match status" value="1"/>
</dbReference>
<dbReference type="RefSeq" id="WP_133794563.1">
    <property type="nucleotide sequence ID" value="NZ_SOCA01000002.1"/>
</dbReference>